<gene>
    <name evidence="1" type="ORF">S01H4_58890</name>
</gene>
<feature type="non-terminal residue" evidence="1">
    <location>
        <position position="1"/>
    </location>
</feature>
<dbReference type="EMBL" id="BART01034463">
    <property type="protein sequence ID" value="GAH17446.1"/>
    <property type="molecule type" value="Genomic_DNA"/>
</dbReference>
<protein>
    <submittedName>
        <fullName evidence="1">Uncharacterized protein</fullName>
    </submittedName>
</protein>
<dbReference type="AlphaFoldDB" id="X1D9L5"/>
<organism evidence="1">
    <name type="scientific">marine sediment metagenome</name>
    <dbReference type="NCBI Taxonomy" id="412755"/>
    <lineage>
        <taxon>unclassified sequences</taxon>
        <taxon>metagenomes</taxon>
        <taxon>ecological metagenomes</taxon>
    </lineage>
</organism>
<accession>X1D9L5</accession>
<reference evidence="1" key="1">
    <citation type="journal article" date="2014" name="Front. Microbiol.">
        <title>High frequency of phylogenetically diverse reductive dehalogenase-homologous genes in deep subseafloor sedimentary metagenomes.</title>
        <authorList>
            <person name="Kawai M."/>
            <person name="Futagami T."/>
            <person name="Toyoda A."/>
            <person name="Takaki Y."/>
            <person name="Nishi S."/>
            <person name="Hori S."/>
            <person name="Arai W."/>
            <person name="Tsubouchi T."/>
            <person name="Morono Y."/>
            <person name="Uchiyama I."/>
            <person name="Ito T."/>
            <person name="Fujiyama A."/>
            <person name="Inagaki F."/>
            <person name="Takami H."/>
        </authorList>
    </citation>
    <scope>NUCLEOTIDE SEQUENCE</scope>
    <source>
        <strain evidence="1">Expedition CK06-06</strain>
    </source>
</reference>
<evidence type="ECO:0000313" key="1">
    <source>
        <dbReference type="EMBL" id="GAH17446.1"/>
    </source>
</evidence>
<sequence>WGDEVITLEEYNKQQKEKEDKEIIDILDSTEQLKSSDFEDLLV</sequence>
<proteinExistence type="predicted"/>
<comment type="caution">
    <text evidence="1">The sequence shown here is derived from an EMBL/GenBank/DDBJ whole genome shotgun (WGS) entry which is preliminary data.</text>
</comment>
<name>X1D9L5_9ZZZZ</name>